<dbReference type="Proteomes" id="UP000737391">
    <property type="component" value="Unassembled WGS sequence"/>
</dbReference>
<comment type="caution">
    <text evidence="1">The sequence shown here is derived from an EMBL/GenBank/DDBJ whole genome shotgun (WGS) entry which is preliminary data.</text>
</comment>
<proteinExistence type="predicted"/>
<dbReference type="AlphaFoldDB" id="A0A9P5BKP1"/>
<accession>A0A9P5BKP1</accession>
<sequence>MTNQINLAVVPEVISSSVETGASSTLIESASSTVDSTATTETSALTESSVAETSITIGSRSTEFTQVSVSTTESLVVPTTTATTTASEEAGPTGFFLIAGEGPALEGKVKSNGDSFTPMVLCDCGSTYDPVRFLVDEIIGELQQDGVTVCTYLQVG</sequence>
<dbReference type="OrthoDB" id="5101063at2759"/>
<evidence type="ECO:0000313" key="1">
    <source>
        <dbReference type="EMBL" id="KAF4502150.1"/>
    </source>
</evidence>
<protein>
    <submittedName>
        <fullName evidence="1">Uncharacterized protein</fullName>
    </submittedName>
</protein>
<reference evidence="1" key="1">
    <citation type="submission" date="2020-01" db="EMBL/GenBank/DDBJ databases">
        <title>Identification and distribution of gene clusters putatively required for synthesis of sphingolipid metabolism inhibitors in phylogenetically diverse species of the filamentous fungus Fusarium.</title>
        <authorList>
            <person name="Kim H.-S."/>
            <person name="Busman M."/>
            <person name="Brown D.W."/>
            <person name="Divon H."/>
            <person name="Uhlig S."/>
            <person name="Proctor R.H."/>
        </authorList>
    </citation>
    <scope>NUCLEOTIDE SEQUENCE</scope>
    <source>
        <strain evidence="1">NRRL 31653</strain>
    </source>
</reference>
<gene>
    <name evidence="1" type="ORF">FAGAP_1630</name>
</gene>
<keyword evidence="2" id="KW-1185">Reference proteome</keyword>
<dbReference type="EMBL" id="LUFC02000093">
    <property type="protein sequence ID" value="KAF4502150.1"/>
    <property type="molecule type" value="Genomic_DNA"/>
</dbReference>
<evidence type="ECO:0000313" key="2">
    <source>
        <dbReference type="Proteomes" id="UP000737391"/>
    </source>
</evidence>
<organism evidence="1 2">
    <name type="scientific">Fusarium agapanthi</name>
    <dbReference type="NCBI Taxonomy" id="1803897"/>
    <lineage>
        <taxon>Eukaryota</taxon>
        <taxon>Fungi</taxon>
        <taxon>Dikarya</taxon>
        <taxon>Ascomycota</taxon>
        <taxon>Pezizomycotina</taxon>
        <taxon>Sordariomycetes</taxon>
        <taxon>Hypocreomycetidae</taxon>
        <taxon>Hypocreales</taxon>
        <taxon>Nectriaceae</taxon>
        <taxon>Fusarium</taxon>
        <taxon>Fusarium fujikuroi species complex</taxon>
    </lineage>
</organism>
<name>A0A9P5BKP1_9HYPO</name>